<evidence type="ECO:0000313" key="2">
    <source>
        <dbReference type="EMBL" id="SPD00158.1"/>
    </source>
</evidence>
<organism evidence="2">
    <name type="scientific">Fagus sylvatica</name>
    <name type="common">Beechnut</name>
    <dbReference type="NCBI Taxonomy" id="28930"/>
    <lineage>
        <taxon>Eukaryota</taxon>
        <taxon>Viridiplantae</taxon>
        <taxon>Streptophyta</taxon>
        <taxon>Embryophyta</taxon>
        <taxon>Tracheophyta</taxon>
        <taxon>Spermatophyta</taxon>
        <taxon>Magnoliopsida</taxon>
        <taxon>eudicotyledons</taxon>
        <taxon>Gunneridae</taxon>
        <taxon>Pentapetalae</taxon>
        <taxon>rosids</taxon>
        <taxon>fabids</taxon>
        <taxon>Fagales</taxon>
        <taxon>Fagaceae</taxon>
        <taxon>Fagus</taxon>
    </lineage>
</organism>
<reference evidence="2" key="1">
    <citation type="submission" date="2018-02" db="EMBL/GenBank/DDBJ databases">
        <authorList>
            <person name="Cohen D.B."/>
            <person name="Kent A.D."/>
        </authorList>
    </citation>
    <scope>NUCLEOTIDE SEQUENCE</scope>
</reference>
<proteinExistence type="predicted"/>
<feature type="compositionally biased region" description="Basic and acidic residues" evidence="1">
    <location>
        <begin position="14"/>
        <end position="24"/>
    </location>
</feature>
<dbReference type="AlphaFoldDB" id="A0A2N9GL29"/>
<evidence type="ECO:0000256" key="1">
    <source>
        <dbReference type="SAM" id="MobiDB-lite"/>
    </source>
</evidence>
<name>A0A2N9GL29_FAGSY</name>
<sequence length="96" mass="10481">MSSKASSSLPISDPSRDEERDKLLKGDEKLFKGSTMTKRGAYAAISYIVSNLAAFSTWNSPSESVNQVKINMDAKFCEKCASACHAGIHDWAAEFD</sequence>
<dbReference type="EMBL" id="OIVN01002053">
    <property type="protein sequence ID" value="SPD00158.1"/>
    <property type="molecule type" value="Genomic_DNA"/>
</dbReference>
<feature type="compositionally biased region" description="Polar residues" evidence="1">
    <location>
        <begin position="1"/>
        <end position="10"/>
    </location>
</feature>
<gene>
    <name evidence="2" type="ORF">FSB_LOCUS28040</name>
</gene>
<protein>
    <submittedName>
        <fullName evidence="2">Uncharacterized protein</fullName>
    </submittedName>
</protein>
<feature type="region of interest" description="Disordered" evidence="1">
    <location>
        <begin position="1"/>
        <end position="24"/>
    </location>
</feature>
<accession>A0A2N9GL29</accession>